<feature type="chain" id="PRO_5012264180" description="Lipoprotein" evidence="1">
    <location>
        <begin position="17"/>
        <end position="181"/>
    </location>
</feature>
<protein>
    <recommendedName>
        <fullName evidence="4">Lipoprotein</fullName>
    </recommendedName>
</protein>
<organism evidence="2 3">
    <name type="scientific">Deinococcus indicus</name>
    <dbReference type="NCBI Taxonomy" id="223556"/>
    <lineage>
        <taxon>Bacteria</taxon>
        <taxon>Thermotogati</taxon>
        <taxon>Deinococcota</taxon>
        <taxon>Deinococci</taxon>
        <taxon>Deinococcales</taxon>
        <taxon>Deinococcaceae</taxon>
        <taxon>Deinococcus</taxon>
    </lineage>
</organism>
<reference evidence="2 3" key="1">
    <citation type="submission" date="2017-05" db="EMBL/GenBank/DDBJ databases">
        <title>De novo genome assembly of Deniococcus indicus strain DR1.</title>
        <authorList>
            <person name="Chauhan D."/>
            <person name="Yennamalli R.M."/>
            <person name="Priyadarshini R."/>
        </authorList>
    </citation>
    <scope>NUCLEOTIDE SEQUENCE [LARGE SCALE GENOMIC DNA]</scope>
    <source>
        <strain evidence="2 3">DR1</strain>
    </source>
</reference>
<feature type="signal peptide" evidence="1">
    <location>
        <begin position="1"/>
        <end position="16"/>
    </location>
</feature>
<dbReference type="EMBL" id="NHMK01000030">
    <property type="protein sequence ID" value="OWL93878.1"/>
    <property type="molecule type" value="Genomic_DNA"/>
</dbReference>
<dbReference type="OrthoDB" id="66553at2"/>
<gene>
    <name evidence="2" type="ORF">CBQ26_17515</name>
</gene>
<dbReference type="Proteomes" id="UP000197208">
    <property type="component" value="Unassembled WGS sequence"/>
</dbReference>
<keyword evidence="3" id="KW-1185">Reference proteome</keyword>
<evidence type="ECO:0008006" key="4">
    <source>
        <dbReference type="Google" id="ProtNLM"/>
    </source>
</evidence>
<proteinExistence type="predicted"/>
<dbReference type="RefSeq" id="WP_088249920.1">
    <property type="nucleotide sequence ID" value="NZ_BNAM01000001.1"/>
</dbReference>
<accession>A0A246BG66</accession>
<keyword evidence="1" id="KW-0732">Signal</keyword>
<dbReference type="PROSITE" id="PS51257">
    <property type="entry name" value="PROKAR_LIPOPROTEIN"/>
    <property type="match status" value="1"/>
</dbReference>
<dbReference type="AlphaFoldDB" id="A0A246BG66"/>
<sequence>MMRSVALPLTAAFLLAGCGLIPTPSVDIQDSVQELPDSSALGGKVVYLDQDALKDNRVPSVLQQVTVRGDATYLSTSGGTLSRVELFVRPDLTSLPGTCREYPASLVAPRMFVCEADGEKAQSIGTLNLTRGQGVAFTLGGAALDTAAKGGRGYFGLRFTEGRSMSFDTLKLTNMKASARL</sequence>
<comment type="caution">
    <text evidence="2">The sequence shown here is derived from an EMBL/GenBank/DDBJ whole genome shotgun (WGS) entry which is preliminary data.</text>
</comment>
<name>A0A246BG66_9DEIO</name>
<evidence type="ECO:0000256" key="1">
    <source>
        <dbReference type="SAM" id="SignalP"/>
    </source>
</evidence>
<evidence type="ECO:0000313" key="2">
    <source>
        <dbReference type="EMBL" id="OWL93878.1"/>
    </source>
</evidence>
<evidence type="ECO:0000313" key="3">
    <source>
        <dbReference type="Proteomes" id="UP000197208"/>
    </source>
</evidence>